<evidence type="ECO:0000256" key="4">
    <source>
        <dbReference type="ARBA" id="ARBA00023110"/>
    </source>
</evidence>
<evidence type="ECO:0000259" key="7">
    <source>
        <dbReference type="PROSITE" id="PS50059"/>
    </source>
</evidence>
<comment type="catalytic activity">
    <reaction evidence="1 6">
        <text>[protein]-peptidylproline (omega=180) = [protein]-peptidylproline (omega=0)</text>
        <dbReference type="Rhea" id="RHEA:16237"/>
        <dbReference type="Rhea" id="RHEA-COMP:10747"/>
        <dbReference type="Rhea" id="RHEA-COMP:10748"/>
        <dbReference type="ChEBI" id="CHEBI:83833"/>
        <dbReference type="ChEBI" id="CHEBI:83834"/>
        <dbReference type="EC" id="5.2.1.8"/>
    </reaction>
</comment>
<feature type="domain" description="PPIase FKBP-type" evidence="7">
    <location>
        <begin position="201"/>
        <end position="302"/>
    </location>
</feature>
<name>A0A223NSG6_9SPHI</name>
<keyword evidence="5 6" id="KW-0413">Isomerase</keyword>
<proteinExistence type="inferred from homology"/>
<evidence type="ECO:0000313" key="8">
    <source>
        <dbReference type="EMBL" id="ASU32756.1"/>
    </source>
</evidence>
<keyword evidence="9" id="KW-1185">Reference proteome</keyword>
<dbReference type="Gene3D" id="3.10.50.40">
    <property type="match status" value="2"/>
</dbReference>
<gene>
    <name evidence="8" type="ORF">MuYL_0856</name>
</gene>
<dbReference type="SUPFAM" id="SSF54534">
    <property type="entry name" value="FKBP-like"/>
    <property type="match status" value="2"/>
</dbReference>
<accession>A0A223NSG6</accession>
<dbReference type="PROSITE" id="PS50059">
    <property type="entry name" value="FKBP_PPIASE"/>
    <property type="match status" value="1"/>
</dbReference>
<dbReference type="EC" id="5.2.1.8" evidence="3 6"/>
<keyword evidence="4 6" id="KW-0697">Rotamase</keyword>
<dbReference type="InterPro" id="IPR046357">
    <property type="entry name" value="PPIase_dom_sf"/>
</dbReference>
<protein>
    <recommendedName>
        <fullName evidence="3 6">peptidylprolyl isomerase</fullName>
        <ecNumber evidence="3 6">5.2.1.8</ecNumber>
    </recommendedName>
</protein>
<dbReference type="PROSITE" id="PS51257">
    <property type="entry name" value="PROKAR_LIPOPROTEIN"/>
    <property type="match status" value="1"/>
</dbReference>
<evidence type="ECO:0000256" key="3">
    <source>
        <dbReference type="ARBA" id="ARBA00013194"/>
    </source>
</evidence>
<evidence type="ECO:0000256" key="5">
    <source>
        <dbReference type="ARBA" id="ARBA00023235"/>
    </source>
</evidence>
<organism evidence="8 9">
    <name type="scientific">Mucilaginibacter xinganensis</name>
    <dbReference type="NCBI Taxonomy" id="1234841"/>
    <lineage>
        <taxon>Bacteria</taxon>
        <taxon>Pseudomonadati</taxon>
        <taxon>Bacteroidota</taxon>
        <taxon>Sphingobacteriia</taxon>
        <taxon>Sphingobacteriales</taxon>
        <taxon>Sphingobacteriaceae</taxon>
        <taxon>Mucilaginibacter</taxon>
    </lineage>
</organism>
<dbReference type="KEGG" id="muc:MuYL_0856"/>
<reference evidence="8 9" key="1">
    <citation type="submission" date="2017-08" db="EMBL/GenBank/DDBJ databases">
        <title>Complete genome sequence of Mucilaginibacter sp. strain BJC16-A31.</title>
        <authorList>
            <consortium name="Henan University of Science and Technology"/>
            <person name="You X."/>
        </authorList>
    </citation>
    <scope>NUCLEOTIDE SEQUENCE [LARGE SCALE GENOMIC DNA]</scope>
    <source>
        <strain evidence="8 9">BJC16-A31</strain>
    </source>
</reference>
<dbReference type="EMBL" id="CP022743">
    <property type="protein sequence ID" value="ASU32756.1"/>
    <property type="molecule type" value="Genomic_DNA"/>
</dbReference>
<comment type="similarity">
    <text evidence="2">Belongs to the FKBP-type PPIase family.</text>
</comment>
<evidence type="ECO:0000256" key="2">
    <source>
        <dbReference type="ARBA" id="ARBA00006577"/>
    </source>
</evidence>
<sequence length="327" mass="35227">MKKQLMFLALAAIGLASCNGGFNKGEGGLLYKIVDDKSGPSIKEGDFMVFNYTVKNDADSVMQSTFEKGQPQPLTMPSLKGQPAGNIMSVFSLLSEGDSAIIKINIDTMTKGHPRPKELKGKYIVYVIKMEKVIAKGNLSPEVFQGRIQAYQKTIADAAKAKEPAAIKKYIADNNLKVTTTPSGLNYVITTPGSGPVAAAGDTVVVNYVGTFVNGKGFDTNIKSEAVKLKLPVSPMNPYKPIRFPLGVQGMIQGWNEAFLLFNKGTKAKMVLPSSLAYGEQGSQIIGPYTPLVFEIELVDIVHPNPNAPKPVQLPPPVVQSEQPVKK</sequence>
<dbReference type="PANTHER" id="PTHR43811">
    <property type="entry name" value="FKBP-TYPE PEPTIDYL-PROLYL CIS-TRANS ISOMERASE FKPA"/>
    <property type="match status" value="1"/>
</dbReference>
<dbReference type="Pfam" id="PF00254">
    <property type="entry name" value="FKBP_C"/>
    <property type="match status" value="1"/>
</dbReference>
<dbReference type="AlphaFoldDB" id="A0A223NSG6"/>
<dbReference type="InterPro" id="IPR001179">
    <property type="entry name" value="PPIase_FKBP_dom"/>
</dbReference>
<dbReference type="Proteomes" id="UP000215002">
    <property type="component" value="Chromosome"/>
</dbReference>
<evidence type="ECO:0000313" key="9">
    <source>
        <dbReference type="Proteomes" id="UP000215002"/>
    </source>
</evidence>
<dbReference type="PANTHER" id="PTHR43811:SF19">
    <property type="entry name" value="39 KDA FK506-BINDING NUCLEAR PROTEIN"/>
    <property type="match status" value="1"/>
</dbReference>
<dbReference type="OrthoDB" id="9814548at2"/>
<evidence type="ECO:0000256" key="1">
    <source>
        <dbReference type="ARBA" id="ARBA00000971"/>
    </source>
</evidence>
<evidence type="ECO:0000256" key="6">
    <source>
        <dbReference type="PROSITE-ProRule" id="PRU00277"/>
    </source>
</evidence>
<dbReference type="RefSeq" id="WP_094569306.1">
    <property type="nucleotide sequence ID" value="NZ_CP022743.1"/>
</dbReference>
<dbReference type="GO" id="GO:0003755">
    <property type="term" value="F:peptidyl-prolyl cis-trans isomerase activity"/>
    <property type="evidence" value="ECO:0007669"/>
    <property type="project" value="UniProtKB-KW"/>
</dbReference>